<feature type="transmembrane region" description="Helical" evidence="1">
    <location>
        <begin position="180"/>
        <end position="205"/>
    </location>
</feature>
<dbReference type="AlphaFoldDB" id="A0A8S9Z013"/>
<keyword evidence="1" id="KW-1133">Transmembrane helix</keyword>
<evidence type="ECO:0000313" key="3">
    <source>
        <dbReference type="Proteomes" id="UP000822476"/>
    </source>
</evidence>
<accession>A0A8S9Z013</accession>
<evidence type="ECO:0008006" key="4">
    <source>
        <dbReference type="Google" id="ProtNLM"/>
    </source>
</evidence>
<keyword evidence="1" id="KW-0812">Transmembrane</keyword>
<keyword evidence="1" id="KW-0472">Membrane</keyword>
<dbReference type="InterPro" id="IPR036259">
    <property type="entry name" value="MFS_trans_sf"/>
</dbReference>
<dbReference type="EMBL" id="JTDE01000839">
    <property type="protein sequence ID" value="KAF7260222.1"/>
    <property type="molecule type" value="Genomic_DNA"/>
</dbReference>
<protein>
    <recommendedName>
        <fullName evidence="4">Solute carrier family 43 member 3</fullName>
    </recommendedName>
</protein>
<feature type="transmembrane region" description="Helical" evidence="1">
    <location>
        <begin position="393"/>
        <end position="414"/>
    </location>
</feature>
<dbReference type="OrthoDB" id="330047at2759"/>
<dbReference type="SUPFAM" id="SSF103473">
    <property type="entry name" value="MFS general substrate transporter"/>
    <property type="match status" value="1"/>
</dbReference>
<dbReference type="GO" id="GO:0022857">
    <property type="term" value="F:transmembrane transporter activity"/>
    <property type="evidence" value="ECO:0007669"/>
    <property type="project" value="InterPro"/>
</dbReference>
<feature type="transmembrane region" description="Helical" evidence="1">
    <location>
        <begin position="367"/>
        <end position="387"/>
    </location>
</feature>
<keyword evidence="3" id="KW-1185">Reference proteome</keyword>
<proteinExistence type="predicted"/>
<feature type="transmembrane region" description="Helical" evidence="1">
    <location>
        <begin position="426"/>
        <end position="448"/>
    </location>
</feature>
<feature type="transmembrane region" description="Helical" evidence="1">
    <location>
        <begin position="99"/>
        <end position="117"/>
    </location>
</feature>
<dbReference type="Proteomes" id="UP000822476">
    <property type="component" value="Unassembled WGS sequence"/>
</dbReference>
<dbReference type="PANTHER" id="PTHR20765:SF1">
    <property type="entry name" value="EQUILIBRATIVE NUCLEOBASE TRANSPORTER 1"/>
    <property type="match status" value="1"/>
</dbReference>
<dbReference type="PANTHER" id="PTHR20765">
    <property type="entry name" value="SOLUTE CARRIER FAMILY 43 MEMBER 3-RELATED"/>
    <property type="match status" value="1"/>
</dbReference>
<sequence>MNLCKRLDHLWTGESKRWIGLIAALIENFFFGSSFYGFNALIPPYVEMGVFQNFCNGTDCTQQERMFGYSYLAGMMCQLCMVPLTGLLMDRIGLRVTKFVSISILCIGSLFFAFTSASASCLLFPACMFVGLGSFASLFCNYNVCSMFVRVRGLTVSLLTGVFDSSSAIAFFVSQTYPKITIQTSFIILACGTVIYGSFMAVFILTQKEEDMVPPDQNMLESLSTEFFSRQKISEDEETEESGGVIDVNTEVLRVINERYPNTKACFRDLPLYLFMFLNMTGLMRFSYFFTRLNEQLNFAFNRDKTVINHLLAISAAISMCGFFISPITGCILDVSRRAYKRQLKRRLNDPDLRLTDAEIYWTHLRALAPAFYLMASCSTIISALQFVVGQKWLYYVLFAGIMLHSSIMASSTTTGVMTAFPAKQFGVTIGIITMVSGVFLATQYGLLELPINVANGVLVAISFPMYIPPLILTFKRH</sequence>
<name>A0A8S9Z013_9TREM</name>
<dbReference type="Pfam" id="PF07690">
    <property type="entry name" value="MFS_1"/>
    <property type="match status" value="1"/>
</dbReference>
<comment type="caution">
    <text evidence="2">The sequence shown here is derived from an EMBL/GenBank/DDBJ whole genome shotgun (WGS) entry which is preliminary data.</text>
</comment>
<feature type="transmembrane region" description="Helical" evidence="1">
    <location>
        <begin position="66"/>
        <end position="87"/>
    </location>
</feature>
<dbReference type="InterPro" id="IPR027197">
    <property type="entry name" value="SLC43A3"/>
</dbReference>
<feature type="transmembrane region" description="Helical" evidence="1">
    <location>
        <begin position="311"/>
        <end position="336"/>
    </location>
</feature>
<organism evidence="2 3">
    <name type="scientific">Paragonimus skrjabini miyazakii</name>
    <dbReference type="NCBI Taxonomy" id="59628"/>
    <lineage>
        <taxon>Eukaryota</taxon>
        <taxon>Metazoa</taxon>
        <taxon>Spiralia</taxon>
        <taxon>Lophotrochozoa</taxon>
        <taxon>Platyhelminthes</taxon>
        <taxon>Trematoda</taxon>
        <taxon>Digenea</taxon>
        <taxon>Plagiorchiida</taxon>
        <taxon>Troglotremata</taxon>
        <taxon>Troglotrematidae</taxon>
        <taxon>Paragonimus</taxon>
    </lineage>
</organism>
<evidence type="ECO:0000313" key="2">
    <source>
        <dbReference type="EMBL" id="KAF7260222.1"/>
    </source>
</evidence>
<dbReference type="InterPro" id="IPR011701">
    <property type="entry name" value="MFS"/>
</dbReference>
<feature type="transmembrane region" description="Helical" evidence="1">
    <location>
        <begin position="154"/>
        <end position="174"/>
    </location>
</feature>
<dbReference type="Gene3D" id="1.20.1250.20">
    <property type="entry name" value="MFS general substrate transporter like domains"/>
    <property type="match status" value="1"/>
</dbReference>
<evidence type="ECO:0000256" key="1">
    <source>
        <dbReference type="SAM" id="Phobius"/>
    </source>
</evidence>
<feature type="transmembrane region" description="Helical" evidence="1">
    <location>
        <begin position="123"/>
        <end position="142"/>
    </location>
</feature>
<feature type="transmembrane region" description="Helical" evidence="1">
    <location>
        <begin position="272"/>
        <end position="291"/>
    </location>
</feature>
<feature type="transmembrane region" description="Helical" evidence="1">
    <location>
        <begin position="21"/>
        <end position="46"/>
    </location>
</feature>
<gene>
    <name evidence="2" type="ORF">EG68_02641</name>
</gene>
<feature type="transmembrane region" description="Helical" evidence="1">
    <location>
        <begin position="454"/>
        <end position="475"/>
    </location>
</feature>
<reference evidence="2" key="1">
    <citation type="submission" date="2019-07" db="EMBL/GenBank/DDBJ databases">
        <title>Annotation for the trematode Paragonimus miyazaki's.</title>
        <authorList>
            <person name="Choi Y.-J."/>
        </authorList>
    </citation>
    <scope>NUCLEOTIDE SEQUENCE</scope>
    <source>
        <strain evidence="2">Japan</strain>
    </source>
</reference>